<dbReference type="Pfam" id="PF05116">
    <property type="entry name" value="S6PP"/>
    <property type="match status" value="1"/>
</dbReference>
<evidence type="ECO:0000256" key="7">
    <source>
        <dbReference type="ARBA" id="ARBA00047471"/>
    </source>
</evidence>
<comment type="pathway">
    <text evidence="1 8">Glycan biosynthesis; sucrose biosynthesis; sucrose from D-fructose 6-phosphate and UDP-alpha-D-glucose: step 1/2.</text>
</comment>
<dbReference type="Pfam" id="PF00534">
    <property type="entry name" value="Glycos_transf_1"/>
    <property type="match status" value="1"/>
</dbReference>
<dbReference type="OrthoDB" id="512920at2759"/>
<comment type="subunit">
    <text evidence="3 8">Homodimer or homotetramer.</text>
</comment>
<feature type="domain" description="Sucrose synthase first GT-B" evidence="11">
    <location>
        <begin position="199"/>
        <end position="419"/>
    </location>
</feature>
<evidence type="ECO:0000256" key="1">
    <source>
        <dbReference type="ARBA" id="ARBA00005027"/>
    </source>
</evidence>
<reference evidence="13" key="1">
    <citation type="submission" date="2019-12" db="EMBL/GenBank/DDBJ databases">
        <authorList>
            <person name="Scholes J."/>
        </authorList>
    </citation>
    <scope>NUCLEOTIDE SEQUENCE</scope>
</reference>
<sequence length="1071" mass="120176">MLTHPSIISVTDSLPSCNWGPDLPFKQRSRMAGNDWINSYLEAILDVDAGINDKKSSLLLRERGRFSPAQYFVEEVITGFNETDLHRSWVRASSIRNSEERNTRLENMCWRIWTLARKKKQIEGEEAQRRTKRHLEREKARREATADMSEDLSEGEKGDIVSDLSAHGDTGSARGRMPRVSSIDMMTNLASPHADKKLYIVLVSLHGLIRGENMELGRDSDTGGQVKYVVELARALGSMPGVYRVDLLTRQVMAPDVDWTYGEPTEMLNPLNSENEFGESSGAYLIRIPFGPKDKYLSKEVLWPHIPEFVDGALGHILQMSKVLGKQIGSDQPLWPIAIHGHYADAGNSAALLSGVLNVPMIFTGHSLGRDKLEQLLRQGRQSREEINSTYKIMRRIEAEEMTLDVSEVIITSTKQEIEEQWRLYDGFDPVIERKLRARIRRNVSCYGRSMPRMVVIPPGMEFRNVVALDGDIDGEVEGNGDSSGTPDPPIWSEIMRFFSNPRKPMILALARPDPKKNLITLVKAFGECRQLRDLANLTLIMGNRDTIDDMSSTNSSVLLSILKLIDKYDLYGQVAYPKHHKQSDVPDIYRLAAKTKGVFINPAFIEPFGLTLIEAAARGLPIVATKNGGPVDIHRVLDNGVLVDPHDQQSIADALLKLVADKHLWSKCREHGLKNIHLFSWPEHCRTYLARITSCKQRHPKWQRSEDTGSESDSPGSSLRDIQDLSLKMSLDGERTEGSIGSLMLKSQESATADRRKQQSPALKLAPNNEPLEKPDNSRFPALRMRKLIFVIAVDCDSLADTLDNSKMILEACRMGKDYSQSIGFVLSTSWSMSEINSWLLEKAPELKSCYFDAFICNSGSEIYYPSASPDSESQYVVDSDYYSHIDYRWGGESLRNTLVRWAASVNDKAKDGAVISEVDSESSHCYKFRLRDPDPAVIPGFEELRRLMRIQALRCHAVYCSNGERINVIPVLASRAQAIRYLYVRWGMELSNVVVFLGESGDSDYEGLVGGLHKTVIVKGCGSRTAAENQIHANRSYSLEDVVPKDDPKSGECDVDGIRATLHKMGLVN</sequence>
<evidence type="ECO:0000313" key="13">
    <source>
        <dbReference type="EMBL" id="CAA0838433.1"/>
    </source>
</evidence>
<dbReference type="InterPro" id="IPR001296">
    <property type="entry name" value="Glyco_trans_1"/>
</dbReference>
<organism evidence="13 14">
    <name type="scientific">Striga hermonthica</name>
    <name type="common">Purple witchweed</name>
    <name type="synonym">Buchnera hermonthica</name>
    <dbReference type="NCBI Taxonomy" id="68872"/>
    <lineage>
        <taxon>Eukaryota</taxon>
        <taxon>Viridiplantae</taxon>
        <taxon>Streptophyta</taxon>
        <taxon>Embryophyta</taxon>
        <taxon>Tracheophyta</taxon>
        <taxon>Spermatophyta</taxon>
        <taxon>Magnoliopsida</taxon>
        <taxon>eudicotyledons</taxon>
        <taxon>Gunneridae</taxon>
        <taxon>Pentapetalae</taxon>
        <taxon>asterids</taxon>
        <taxon>lamiids</taxon>
        <taxon>Lamiales</taxon>
        <taxon>Orobanchaceae</taxon>
        <taxon>Buchnereae</taxon>
        <taxon>Striga</taxon>
    </lineage>
</organism>
<evidence type="ECO:0000256" key="6">
    <source>
        <dbReference type="ARBA" id="ARBA00022679"/>
    </source>
</evidence>
<proteinExistence type="inferred from homology"/>
<evidence type="ECO:0000256" key="2">
    <source>
        <dbReference type="ARBA" id="ARBA00006530"/>
    </source>
</evidence>
<evidence type="ECO:0000259" key="11">
    <source>
        <dbReference type="Pfam" id="PF00862"/>
    </source>
</evidence>
<evidence type="ECO:0000256" key="8">
    <source>
        <dbReference type="RuleBase" id="RU368006"/>
    </source>
</evidence>
<dbReference type="EMBL" id="CACSLK010030875">
    <property type="protein sequence ID" value="CAA0838433.1"/>
    <property type="molecule type" value="Genomic_DNA"/>
</dbReference>
<dbReference type="InterPro" id="IPR044161">
    <property type="entry name" value="SPS"/>
</dbReference>
<dbReference type="CDD" id="cd16419">
    <property type="entry name" value="HAD_SPS"/>
    <property type="match status" value="1"/>
</dbReference>
<evidence type="ECO:0000259" key="12">
    <source>
        <dbReference type="Pfam" id="PF05116"/>
    </source>
</evidence>
<comment type="function">
    <text evidence="8">Plays a role in photosynthetic sucrose synthesis by catalyzing the rate-limiting step of sucrose biosynthesis from UDP-glucose and fructose- 6-phosphate. Involved in the regulation of carbon partitioning in the leaves of plants. May regulate the synthesis of sucrose and therefore play a major role as a limiting factor in the export of photoassimilates out of the leaf. Plays a role for sucrose availability that is essential for plant growth and fiber elongation.</text>
</comment>
<dbReference type="Proteomes" id="UP001153555">
    <property type="component" value="Unassembled WGS sequence"/>
</dbReference>
<feature type="region of interest" description="Disordered" evidence="9">
    <location>
        <begin position="743"/>
        <end position="779"/>
    </location>
</feature>
<protein>
    <recommendedName>
        <fullName evidence="4 8">Sucrose-phosphate synthase</fullName>
        <ecNumber evidence="4 8">2.4.1.14</ecNumber>
    </recommendedName>
</protein>
<keyword evidence="14" id="KW-1185">Reference proteome</keyword>
<dbReference type="Pfam" id="PF00862">
    <property type="entry name" value="GT-B_Sucrose_synth"/>
    <property type="match status" value="1"/>
</dbReference>
<dbReference type="InterPro" id="IPR000368">
    <property type="entry name" value="Sucrose_synth_GT-B1"/>
</dbReference>
<comment type="similarity">
    <text evidence="2 8">Belongs to the glycosyltransferase 1 family.</text>
</comment>
<dbReference type="SUPFAM" id="SSF53756">
    <property type="entry name" value="UDP-Glycosyltransferase/glycogen phosphorylase"/>
    <property type="match status" value="1"/>
</dbReference>
<feature type="region of interest" description="Disordered" evidence="9">
    <location>
        <begin position="123"/>
        <end position="177"/>
    </location>
</feature>
<dbReference type="PANTHER" id="PTHR46039">
    <property type="entry name" value="SUCROSE-PHOSPHATE SYNTHASE 3-RELATED"/>
    <property type="match status" value="1"/>
</dbReference>
<dbReference type="InterPro" id="IPR006380">
    <property type="entry name" value="SPP-like_dom"/>
</dbReference>
<feature type="domain" description="Sucrose phosphatase-like" evidence="12">
    <location>
        <begin position="791"/>
        <end position="1021"/>
    </location>
</feature>
<evidence type="ECO:0000256" key="5">
    <source>
        <dbReference type="ARBA" id="ARBA00022676"/>
    </source>
</evidence>
<dbReference type="AlphaFoldDB" id="A0A9N7NUI1"/>
<evidence type="ECO:0000256" key="4">
    <source>
        <dbReference type="ARBA" id="ARBA00012536"/>
    </source>
</evidence>
<dbReference type="Gene3D" id="3.90.1070.10">
    <property type="match status" value="1"/>
</dbReference>
<feature type="compositionally biased region" description="Basic and acidic residues" evidence="9">
    <location>
        <begin position="123"/>
        <end position="145"/>
    </location>
</feature>
<name>A0A9N7NUI1_STRHE</name>
<dbReference type="PANTHER" id="PTHR46039:SF7">
    <property type="entry name" value="SUCROSE-PHOSPHATE SYNTHASE 2-RELATED"/>
    <property type="match status" value="1"/>
</dbReference>
<feature type="region of interest" description="Disordered" evidence="9">
    <location>
        <begin position="700"/>
        <end position="721"/>
    </location>
</feature>
<accession>A0A9N7NUI1</accession>
<dbReference type="Gene3D" id="3.40.50.2000">
    <property type="entry name" value="Glycogen Phosphorylase B"/>
    <property type="match status" value="2"/>
</dbReference>
<keyword evidence="6 8" id="KW-0808">Transferase</keyword>
<dbReference type="EC" id="2.4.1.14" evidence="4 8"/>
<evidence type="ECO:0000256" key="9">
    <source>
        <dbReference type="SAM" id="MobiDB-lite"/>
    </source>
</evidence>
<feature type="domain" description="Glycosyl transferase family 1" evidence="10">
    <location>
        <begin position="500"/>
        <end position="673"/>
    </location>
</feature>
<dbReference type="InterPro" id="IPR012819">
    <property type="entry name" value="SPS_pln"/>
</dbReference>
<dbReference type="GO" id="GO:0046524">
    <property type="term" value="F:sucrose-phosphate synthase activity"/>
    <property type="evidence" value="ECO:0007669"/>
    <property type="project" value="UniProtKB-UniRule"/>
</dbReference>
<dbReference type="Gene3D" id="3.40.50.1000">
    <property type="entry name" value="HAD superfamily/HAD-like"/>
    <property type="match status" value="1"/>
</dbReference>
<evidence type="ECO:0000259" key="10">
    <source>
        <dbReference type="Pfam" id="PF00534"/>
    </source>
</evidence>
<dbReference type="InterPro" id="IPR035659">
    <property type="entry name" value="SPS_C"/>
</dbReference>
<comment type="caution">
    <text evidence="13">The sequence shown here is derived from an EMBL/GenBank/DDBJ whole genome shotgun (WGS) entry which is preliminary data.</text>
</comment>
<evidence type="ECO:0000256" key="3">
    <source>
        <dbReference type="ARBA" id="ARBA00011774"/>
    </source>
</evidence>
<gene>
    <name evidence="13" type="ORF">SHERM_05041</name>
</gene>
<evidence type="ECO:0000313" key="14">
    <source>
        <dbReference type="Proteomes" id="UP001153555"/>
    </source>
</evidence>
<dbReference type="NCBIfam" id="TIGR02468">
    <property type="entry name" value="sucrsPsyn_pln"/>
    <property type="match status" value="1"/>
</dbReference>
<comment type="catalytic activity">
    <reaction evidence="7 8">
        <text>beta-D-fructose 6-phosphate + UDP-alpha-D-glucose = sucrose 6(F)-phosphate + UDP + H(+)</text>
        <dbReference type="Rhea" id="RHEA:22172"/>
        <dbReference type="ChEBI" id="CHEBI:15378"/>
        <dbReference type="ChEBI" id="CHEBI:57634"/>
        <dbReference type="ChEBI" id="CHEBI:57723"/>
        <dbReference type="ChEBI" id="CHEBI:58223"/>
        <dbReference type="ChEBI" id="CHEBI:58885"/>
        <dbReference type="EC" id="2.4.1.14"/>
    </reaction>
</comment>
<dbReference type="InterPro" id="IPR023214">
    <property type="entry name" value="HAD_sf"/>
</dbReference>
<keyword evidence="5 8" id="KW-0328">Glycosyltransferase</keyword>
<dbReference type="GO" id="GO:0005986">
    <property type="term" value="P:sucrose biosynthetic process"/>
    <property type="evidence" value="ECO:0007669"/>
    <property type="project" value="UniProtKB-UniRule"/>
</dbReference>